<comment type="similarity">
    <text evidence="6">Belongs to the ABC-4 integral membrane protein family.</text>
</comment>
<dbReference type="InterPro" id="IPR003838">
    <property type="entry name" value="ABC3_permease_C"/>
</dbReference>
<evidence type="ECO:0000256" key="3">
    <source>
        <dbReference type="ARBA" id="ARBA00022692"/>
    </source>
</evidence>
<evidence type="ECO:0000256" key="4">
    <source>
        <dbReference type="ARBA" id="ARBA00022989"/>
    </source>
</evidence>
<dbReference type="GO" id="GO:0005886">
    <property type="term" value="C:plasma membrane"/>
    <property type="evidence" value="ECO:0007669"/>
    <property type="project" value="UniProtKB-SubCell"/>
</dbReference>
<keyword evidence="10" id="KW-1185">Reference proteome</keyword>
<evidence type="ECO:0000256" key="5">
    <source>
        <dbReference type="ARBA" id="ARBA00023136"/>
    </source>
</evidence>
<keyword evidence="5 7" id="KW-0472">Membrane</keyword>
<keyword evidence="2" id="KW-1003">Cell membrane</keyword>
<evidence type="ECO:0000313" key="9">
    <source>
        <dbReference type="EMBL" id="GIM93294.1"/>
    </source>
</evidence>
<keyword evidence="4 7" id="KW-1133">Transmembrane helix</keyword>
<feature type="transmembrane region" description="Helical" evidence="7">
    <location>
        <begin position="274"/>
        <end position="296"/>
    </location>
</feature>
<dbReference type="InterPro" id="IPR050250">
    <property type="entry name" value="Macrolide_Exporter_MacB"/>
</dbReference>
<dbReference type="EMBL" id="BOQN01000065">
    <property type="protein sequence ID" value="GIM93294.1"/>
    <property type="molecule type" value="Genomic_DNA"/>
</dbReference>
<feature type="transmembrane region" description="Helical" evidence="7">
    <location>
        <begin position="958"/>
        <end position="990"/>
    </location>
</feature>
<dbReference type="GO" id="GO:0022857">
    <property type="term" value="F:transmembrane transporter activity"/>
    <property type="evidence" value="ECO:0007669"/>
    <property type="project" value="TreeGrafter"/>
</dbReference>
<sequence>MFTVIWGAVRTRTAQVLTVLILTALAASIAAAAPWFALVAADRAAAADVAAAPAEQRTLSIRQRAETDGDPRASLREFAATVRGQLPLPAADPITGLVQPLNATHGTDTPAIQVAYRDDFCAHLRLEGPCPAAPFEATISRNAAQQLGVSAGQTIDLRNTLLAEPVRLRVVSLYELNEPGSPYWSNPLFRKDTGLDPTFTPLDTFQNRQLWQPTIAYDVQIPEGLLRGDNGYRLGPVLQAATVRLDQVDLRLVNLSGPLLDTIIRDRAAIERGVLVSMVQILILAWFAIGLAGRYTGRDRRGDAALLKLRGSTRWSMLRLALGQHLVPLVLGALAGLPLGYLMARVLAGPVTRPDAQRTALLLSVAAVAAVLAGGLIVLAVIEGVVLRRPVADLLRNVVGGRGDWRAGLADLLLLAIAVAAVYQARSGAAGAGLALAAPALVALAVALLLARLLGRVADRGGGAAVRTGRLRLGLTAVQVSRQPGSDRVFALVVVAVAVFGTALGGWWGERTARIERSAAELGAARVLTVQAPSRTALLRAVRQADPVGDRAMAVVVDRSSTLPVLAVDSTRLAAVARWRPEYGPRPDLFQASPAVSPPITGTGLSLRLRYDSAVPAALSLVLQNEDTGAPVRARFGVPAKGEQTLTAPIDGCTTGGCRILRWELTSPPQPDGRMFPPPAGAAVTVRGLTQQGPDAVVLDATALGDIARWRPGTLGAALDVTAAGGTLRLSVDANPAGLPQIGDAAYAVDTTLPLPIVKAGPPLPEWQFTEPALFAIDGPGVPVRIAGTARALPVVGRTGVLVDLEASRRIIGDTDAPGDFQVWLTPSAGAATIRALTAAGLTVVGDASISGRADALADQAPAVTSRFAIAAGVVALLLAAAAIGVAGAVDRRTRLDQLRALRVQGLDGRTAVAVAYAGTAVLIGAGVLAGIVAAALARPLARVTVPAFTDGWDVLPLPSALGGMALAVALPAALVVLGLTGLLAVLPLIRRLRTEDIR</sequence>
<protein>
    <recommendedName>
        <fullName evidence="8">ABC3 transporter permease C-terminal domain-containing protein</fullName>
    </recommendedName>
</protein>
<feature type="transmembrane region" description="Helical" evidence="7">
    <location>
        <begin position="489"/>
        <end position="508"/>
    </location>
</feature>
<feature type="transmembrane region" description="Helical" evidence="7">
    <location>
        <begin position="361"/>
        <end position="386"/>
    </location>
</feature>
<proteinExistence type="inferred from homology"/>
<feature type="transmembrane region" description="Helical" evidence="7">
    <location>
        <begin position="317"/>
        <end position="341"/>
    </location>
</feature>
<accession>A0A919TC63</accession>
<keyword evidence="3 7" id="KW-0812">Transmembrane</keyword>
<evidence type="ECO:0000256" key="6">
    <source>
        <dbReference type="ARBA" id="ARBA00038076"/>
    </source>
</evidence>
<dbReference type="Pfam" id="PF02687">
    <property type="entry name" value="FtsX"/>
    <property type="match status" value="1"/>
</dbReference>
<gene>
    <name evidence="9" type="ORF">Ato02nite_050870</name>
</gene>
<reference evidence="9 10" key="1">
    <citation type="submission" date="2021-03" db="EMBL/GenBank/DDBJ databases">
        <title>Whole genome shotgun sequence of Actinoplanes toevensis NBRC 105298.</title>
        <authorList>
            <person name="Komaki H."/>
            <person name="Tamura T."/>
        </authorList>
    </citation>
    <scope>NUCLEOTIDE SEQUENCE [LARGE SCALE GENOMIC DNA]</scope>
    <source>
        <strain evidence="9 10">NBRC 105298</strain>
    </source>
</reference>
<comment type="subcellular location">
    <subcellularLocation>
        <location evidence="1">Cell membrane</location>
        <topology evidence="1">Multi-pass membrane protein</topology>
    </subcellularLocation>
</comment>
<evidence type="ECO:0000259" key="8">
    <source>
        <dbReference type="Pfam" id="PF02687"/>
    </source>
</evidence>
<organism evidence="9 10">
    <name type="scientific">Paractinoplanes toevensis</name>
    <dbReference type="NCBI Taxonomy" id="571911"/>
    <lineage>
        <taxon>Bacteria</taxon>
        <taxon>Bacillati</taxon>
        <taxon>Actinomycetota</taxon>
        <taxon>Actinomycetes</taxon>
        <taxon>Micromonosporales</taxon>
        <taxon>Micromonosporaceae</taxon>
        <taxon>Paractinoplanes</taxon>
    </lineage>
</organism>
<feature type="domain" description="ABC3 transporter permease C-terminal" evidence="8">
    <location>
        <begin position="277"/>
        <end position="378"/>
    </location>
</feature>
<dbReference type="PANTHER" id="PTHR30572">
    <property type="entry name" value="MEMBRANE COMPONENT OF TRANSPORTER-RELATED"/>
    <property type="match status" value="1"/>
</dbReference>
<dbReference type="Proteomes" id="UP000677082">
    <property type="component" value="Unassembled WGS sequence"/>
</dbReference>
<name>A0A919TC63_9ACTN</name>
<dbReference type="RefSeq" id="WP_213009112.1">
    <property type="nucleotide sequence ID" value="NZ_BOQN01000065.1"/>
</dbReference>
<comment type="caution">
    <text evidence="9">The sequence shown here is derived from an EMBL/GenBank/DDBJ whole genome shotgun (WGS) entry which is preliminary data.</text>
</comment>
<dbReference type="AlphaFoldDB" id="A0A919TC63"/>
<feature type="transmembrane region" description="Helical" evidence="7">
    <location>
        <begin position="868"/>
        <end position="890"/>
    </location>
</feature>
<feature type="transmembrane region" description="Helical" evidence="7">
    <location>
        <begin position="431"/>
        <end position="451"/>
    </location>
</feature>
<evidence type="ECO:0000256" key="7">
    <source>
        <dbReference type="SAM" id="Phobius"/>
    </source>
</evidence>
<evidence type="ECO:0000256" key="1">
    <source>
        <dbReference type="ARBA" id="ARBA00004651"/>
    </source>
</evidence>
<evidence type="ECO:0000313" key="10">
    <source>
        <dbReference type="Proteomes" id="UP000677082"/>
    </source>
</evidence>
<feature type="transmembrane region" description="Helical" evidence="7">
    <location>
        <begin position="911"/>
        <end position="938"/>
    </location>
</feature>
<dbReference type="PANTHER" id="PTHR30572:SF4">
    <property type="entry name" value="ABC TRANSPORTER PERMEASE YTRF"/>
    <property type="match status" value="1"/>
</dbReference>
<evidence type="ECO:0000256" key="2">
    <source>
        <dbReference type="ARBA" id="ARBA00022475"/>
    </source>
</evidence>